<dbReference type="Gene3D" id="1.10.3760.10">
    <property type="entry name" value="PgpA-like"/>
    <property type="match status" value="1"/>
</dbReference>
<dbReference type="GeneID" id="85196314"/>
<accession>A0AA96V0W6</accession>
<evidence type="ECO:0000313" key="3">
    <source>
        <dbReference type="Proteomes" id="UP001302978"/>
    </source>
</evidence>
<feature type="compositionally biased region" description="Basic and acidic residues" evidence="1">
    <location>
        <begin position="185"/>
        <end position="215"/>
    </location>
</feature>
<evidence type="ECO:0008006" key="4">
    <source>
        <dbReference type="Google" id="ProtNLM"/>
    </source>
</evidence>
<dbReference type="RefSeq" id="WP_316557550.1">
    <property type="nucleotide sequence ID" value="NZ_CP131059.1"/>
</dbReference>
<dbReference type="InterPro" id="IPR017577">
    <property type="entry name" value="Ribazole_CobZ"/>
</dbReference>
<keyword evidence="3" id="KW-1185">Reference proteome</keyword>
<protein>
    <recommendedName>
        <fullName evidence="4">Alpha-ribazole phosphatase CobZ</fullName>
    </recommendedName>
</protein>
<dbReference type="GO" id="GO:0006629">
    <property type="term" value="P:lipid metabolic process"/>
    <property type="evidence" value="ECO:0007669"/>
    <property type="project" value="InterPro"/>
</dbReference>
<name>A0AA96V0W6_9EURY</name>
<dbReference type="EMBL" id="CP131059">
    <property type="protein sequence ID" value="WNY24369.1"/>
    <property type="molecule type" value="Genomic_DNA"/>
</dbReference>
<evidence type="ECO:0000256" key="1">
    <source>
        <dbReference type="SAM" id="MobiDB-lite"/>
    </source>
</evidence>
<organism evidence="2 3">
    <name type="scientific">Methanimicrococcus hongohii</name>
    <dbReference type="NCBI Taxonomy" id="3028295"/>
    <lineage>
        <taxon>Archaea</taxon>
        <taxon>Methanobacteriati</taxon>
        <taxon>Methanobacteriota</taxon>
        <taxon>Stenosarchaea group</taxon>
        <taxon>Methanomicrobia</taxon>
        <taxon>Methanosarcinales</taxon>
        <taxon>Methanosarcinaceae</taxon>
        <taxon>Methanimicrococcus</taxon>
    </lineage>
</organism>
<dbReference type="AlphaFoldDB" id="A0AA96V0W6"/>
<dbReference type="CDD" id="cd06971">
    <property type="entry name" value="PgpA"/>
    <property type="match status" value="1"/>
</dbReference>
<dbReference type="NCBIfam" id="TIGR03161">
    <property type="entry name" value="ribazole_CobZ"/>
    <property type="match status" value="1"/>
</dbReference>
<reference evidence="2 3" key="1">
    <citation type="submission" date="2023-07" db="EMBL/GenBank/DDBJ databases">
        <title>Closed genoem sequence of Methanomicrococcus sp. Hf6.</title>
        <authorList>
            <person name="Poehlein A."/>
            <person name="Protasov E."/>
            <person name="Platt K."/>
            <person name="Reeh H."/>
            <person name="Daniel R."/>
            <person name="Brune A."/>
        </authorList>
    </citation>
    <scope>NUCLEOTIDE SEQUENCE [LARGE SCALE GENOMIC DNA]</scope>
    <source>
        <strain evidence="2 3">Hf6</strain>
    </source>
</reference>
<gene>
    <name evidence="2" type="ORF">MmiHf6_17000</name>
</gene>
<sequence>MKLSNIDDGFQKEQPDVIEEEASRNITDVLKDFGITYADMENTAMEFYVPHPGIETEEKARIIFKREFDYAINDSNLQLLIYTALLLEKEGQKGTLPGLSKKSYEQDLSFIVADEILGEAVAGYIGGTKGKFEFVRFDKNKPGILKHLGMFMDDIIGGLLGGVSANMYSRAMSEAAEDEGTQKMNPDEMNTKKTNAKETKTDETNAKEMKAEENK</sequence>
<dbReference type="InterPro" id="IPR036681">
    <property type="entry name" value="PgpA-like_sf"/>
</dbReference>
<dbReference type="Proteomes" id="UP001302978">
    <property type="component" value="Chromosome"/>
</dbReference>
<dbReference type="InterPro" id="IPR007686">
    <property type="entry name" value="YutG/PgpA"/>
</dbReference>
<dbReference type="GO" id="GO:0008962">
    <property type="term" value="F:phosphatidylglycerophosphatase activity"/>
    <property type="evidence" value="ECO:0007669"/>
    <property type="project" value="InterPro"/>
</dbReference>
<evidence type="ECO:0000313" key="2">
    <source>
        <dbReference type="EMBL" id="WNY24369.1"/>
    </source>
</evidence>
<proteinExistence type="predicted"/>
<dbReference type="KEGG" id="mehf:MmiHf6_17000"/>
<feature type="region of interest" description="Disordered" evidence="1">
    <location>
        <begin position="174"/>
        <end position="215"/>
    </location>
</feature>
<dbReference type="SUPFAM" id="SSF101307">
    <property type="entry name" value="YutG-like"/>
    <property type="match status" value="1"/>
</dbReference>